<accession>A0ABU8WYZ4</accession>
<sequence>RLKPMLFDDEHLEEASAARASPVTKALRSEHAKTKDASKTANDGSPLHSFRTLLQDLSTLAYNVTHTHLNPEAKIITTTRPTPLQAKAFALLGLNPACTQ</sequence>
<gene>
    <name evidence="2" type="ORF">WKW82_39750</name>
</gene>
<organism evidence="2 3">
    <name type="scientific">Variovorax rhizosphaerae</name>
    <dbReference type="NCBI Taxonomy" id="1836200"/>
    <lineage>
        <taxon>Bacteria</taxon>
        <taxon>Pseudomonadati</taxon>
        <taxon>Pseudomonadota</taxon>
        <taxon>Betaproteobacteria</taxon>
        <taxon>Burkholderiales</taxon>
        <taxon>Comamonadaceae</taxon>
        <taxon>Variovorax</taxon>
    </lineage>
</organism>
<feature type="compositionally biased region" description="Basic and acidic residues" evidence="1">
    <location>
        <begin position="27"/>
        <end position="38"/>
    </location>
</feature>
<feature type="compositionally biased region" description="Basic and acidic residues" evidence="1">
    <location>
        <begin position="1"/>
        <end position="16"/>
    </location>
</feature>
<reference evidence="2 3" key="1">
    <citation type="submission" date="2024-03" db="EMBL/GenBank/DDBJ databases">
        <title>Novel species of the genus Variovorax.</title>
        <authorList>
            <person name="Liu Q."/>
            <person name="Xin Y.-H."/>
        </authorList>
    </citation>
    <scope>NUCLEOTIDE SEQUENCE [LARGE SCALE GENOMIC DNA]</scope>
    <source>
        <strain evidence="2 3">KACC 18900</strain>
    </source>
</reference>
<feature type="non-terminal residue" evidence="2">
    <location>
        <position position="1"/>
    </location>
</feature>
<evidence type="ECO:0000256" key="1">
    <source>
        <dbReference type="SAM" id="MobiDB-lite"/>
    </source>
</evidence>
<feature type="region of interest" description="Disordered" evidence="1">
    <location>
        <begin position="1"/>
        <end position="47"/>
    </location>
</feature>
<protein>
    <submittedName>
        <fullName evidence="2">IS1634 family transposase</fullName>
    </submittedName>
</protein>
<evidence type="ECO:0000313" key="3">
    <source>
        <dbReference type="Proteomes" id="UP001385892"/>
    </source>
</evidence>
<dbReference type="EMBL" id="JBBKZT010000069">
    <property type="protein sequence ID" value="MEJ8852780.1"/>
    <property type="molecule type" value="Genomic_DNA"/>
</dbReference>
<keyword evidence="3" id="KW-1185">Reference proteome</keyword>
<evidence type="ECO:0000313" key="2">
    <source>
        <dbReference type="EMBL" id="MEJ8852780.1"/>
    </source>
</evidence>
<proteinExistence type="predicted"/>
<dbReference type="Proteomes" id="UP001385892">
    <property type="component" value="Unassembled WGS sequence"/>
</dbReference>
<name>A0ABU8WYZ4_9BURK</name>
<comment type="caution">
    <text evidence="2">The sequence shown here is derived from an EMBL/GenBank/DDBJ whole genome shotgun (WGS) entry which is preliminary data.</text>
</comment>